<keyword evidence="1" id="KW-1133">Transmembrane helix</keyword>
<feature type="transmembrane region" description="Helical" evidence="1">
    <location>
        <begin position="6"/>
        <end position="23"/>
    </location>
</feature>
<keyword evidence="1" id="KW-0812">Transmembrane</keyword>
<accession>A0A2M6WBQ8</accession>
<sequence length="88" mass="10404">MYYAFFIYIIVVLVWIPAAIYFDRDQFIRPGIFINFITWAKYNWFELICILVWPITVAIMLFFIAGAFLLLVYLCNSYEKSSNAPAIL</sequence>
<evidence type="ECO:0000313" key="2">
    <source>
        <dbReference type="EMBL" id="PIT90229.1"/>
    </source>
</evidence>
<reference evidence="3" key="1">
    <citation type="submission" date="2017-09" db="EMBL/GenBank/DDBJ databases">
        <title>Depth-based differentiation of microbial function through sediment-hosted aquifers and enrichment of novel symbionts in the deep terrestrial subsurface.</title>
        <authorList>
            <person name="Probst A.J."/>
            <person name="Ladd B."/>
            <person name="Jarett J.K."/>
            <person name="Geller-Mcgrath D.E."/>
            <person name="Sieber C.M.K."/>
            <person name="Emerson J.B."/>
            <person name="Anantharaman K."/>
            <person name="Thomas B.C."/>
            <person name="Malmstrom R."/>
            <person name="Stieglmeier M."/>
            <person name="Klingl A."/>
            <person name="Woyke T."/>
            <person name="Ryan C.M."/>
            <person name="Banfield J.F."/>
        </authorList>
    </citation>
    <scope>NUCLEOTIDE SEQUENCE [LARGE SCALE GENOMIC DNA]</scope>
</reference>
<gene>
    <name evidence="2" type="ORF">COU22_03355</name>
</gene>
<organism evidence="2 3">
    <name type="scientific">Candidatus Komeilibacteria bacterium CG10_big_fil_rev_8_21_14_0_10_41_13</name>
    <dbReference type="NCBI Taxonomy" id="1974476"/>
    <lineage>
        <taxon>Bacteria</taxon>
        <taxon>Candidatus Komeiliibacteriota</taxon>
    </lineage>
</organism>
<dbReference type="EMBL" id="PFBO01000120">
    <property type="protein sequence ID" value="PIT90229.1"/>
    <property type="molecule type" value="Genomic_DNA"/>
</dbReference>
<keyword evidence="1" id="KW-0472">Membrane</keyword>
<feature type="transmembrane region" description="Helical" evidence="1">
    <location>
        <begin position="44"/>
        <end position="74"/>
    </location>
</feature>
<evidence type="ECO:0000256" key="1">
    <source>
        <dbReference type="SAM" id="Phobius"/>
    </source>
</evidence>
<evidence type="ECO:0000313" key="3">
    <source>
        <dbReference type="Proteomes" id="UP000230543"/>
    </source>
</evidence>
<protein>
    <submittedName>
        <fullName evidence="2">Uncharacterized protein</fullName>
    </submittedName>
</protein>
<comment type="caution">
    <text evidence="2">The sequence shown here is derived from an EMBL/GenBank/DDBJ whole genome shotgun (WGS) entry which is preliminary data.</text>
</comment>
<dbReference type="AlphaFoldDB" id="A0A2M6WBQ8"/>
<dbReference type="Proteomes" id="UP000230543">
    <property type="component" value="Unassembled WGS sequence"/>
</dbReference>
<proteinExistence type="predicted"/>
<name>A0A2M6WBQ8_9BACT</name>